<proteinExistence type="predicted"/>
<protein>
    <submittedName>
        <fullName evidence="1">SEC-C metal-binding domain-containing protein</fullName>
    </submittedName>
</protein>
<dbReference type="Pfam" id="PF02810">
    <property type="entry name" value="SEC-C"/>
    <property type="match status" value="1"/>
</dbReference>
<reference evidence="1 2" key="1">
    <citation type="submission" date="2023-10" db="EMBL/GenBank/DDBJ databases">
        <title>Niallia locisalis sp.nov. isolated from a salt pond sample.</title>
        <authorList>
            <person name="Li X.-J."/>
            <person name="Dong L."/>
        </authorList>
    </citation>
    <scope>NUCLEOTIDE SEQUENCE [LARGE SCALE GENOMIC DNA]</scope>
    <source>
        <strain evidence="1 2">DSM 29761</strain>
    </source>
</reference>
<dbReference type="InterPro" id="IPR004027">
    <property type="entry name" value="SEC_C_motif"/>
</dbReference>
<organism evidence="1 2">
    <name type="scientific">Niallia oryzisoli</name>
    <dbReference type="NCBI Taxonomy" id="1737571"/>
    <lineage>
        <taxon>Bacteria</taxon>
        <taxon>Bacillati</taxon>
        <taxon>Bacillota</taxon>
        <taxon>Bacilli</taxon>
        <taxon>Bacillales</taxon>
        <taxon>Bacillaceae</taxon>
        <taxon>Niallia</taxon>
    </lineage>
</organism>
<sequence>MVVGRNDLCPCGSGKKYKKCCMKKDQVIEIGQVKRERFFQLKYQLVQSMVNEVFPSLTLSKLNDLEKEFEERVEVEIPDSFIQHWLLFFQRDEQGLRGIERYNRANGNHHDPILKEMALEWEKILPLLIQQVDYDEQGVIVEDLFTKERFHMPYCETMPEWTPWAGALCMLEEFDGGYYINGVATSVGPDSLKRAYDFINEKMKEYESSSHEVAFEFYPEIQRALMQSLNVPDKQFEIIRTELHYEVQNMDPVLEALQEDERFYLDEWKGNSCQGEFLTNICRYEDNCASAPISIAEVEASLNMTGQKLVFSTMSNEEVLSFKNRLTGIQGVKLTNEKIDKVMAPQEMKVGSFSVMLPNGVPQEFAFFAQQAMILETTNEPLPMFDGLSPEQMAAAGKVDELEHWLRMQEYLGYMNLKQTSGQVKVTADFNTVRKKLSLELSPFVTLREERDSRLIPEVPVDVPTVEEASSEAESPVSSSVTKEDLELMEEIGIPFEEADQFYVKDILECFREKGEGKSQSTYYKYRLGLQTVGYFLSQKIVYSWSDVNENDWRRWLTFNYLAFNMDATVNQVKGFMSVLKNFIDKIDAEFGTKHAPVVKKLIKELEPSILAAVKVMDSYASYQVRRNELEYEMDPLFDAIETGPVTSTDHVKGLFEVVEVKEEGASFKLIGSGSQVYSAGVDVKHLEHIEQGMVIFGELEKQNQWQLCKIYRTFPTQSVQYIGNLVTQ</sequence>
<name>A0ABZ2CB65_9BACI</name>
<dbReference type="EMBL" id="CP137640">
    <property type="protein sequence ID" value="WVX80728.1"/>
    <property type="molecule type" value="Genomic_DNA"/>
</dbReference>
<evidence type="ECO:0000313" key="1">
    <source>
        <dbReference type="EMBL" id="WVX80728.1"/>
    </source>
</evidence>
<dbReference type="Proteomes" id="UP001357223">
    <property type="component" value="Chromosome"/>
</dbReference>
<keyword evidence="2" id="KW-1185">Reference proteome</keyword>
<accession>A0ABZ2CB65</accession>
<dbReference type="RefSeq" id="WP_338449659.1">
    <property type="nucleotide sequence ID" value="NZ_CP137640.1"/>
</dbReference>
<evidence type="ECO:0000313" key="2">
    <source>
        <dbReference type="Proteomes" id="UP001357223"/>
    </source>
</evidence>
<dbReference type="SUPFAM" id="SSF103642">
    <property type="entry name" value="Sec-C motif"/>
    <property type="match status" value="1"/>
</dbReference>
<gene>
    <name evidence="1" type="ORF">R4Z09_26365</name>
</gene>
<dbReference type="Gene3D" id="3.10.450.50">
    <property type="match status" value="1"/>
</dbReference>